<dbReference type="EMBL" id="GBRH01184015">
    <property type="protein sequence ID" value="JAE13881.1"/>
    <property type="molecule type" value="Transcribed_RNA"/>
</dbReference>
<organism evidence="1">
    <name type="scientific">Arundo donax</name>
    <name type="common">Giant reed</name>
    <name type="synonym">Donax arundinaceus</name>
    <dbReference type="NCBI Taxonomy" id="35708"/>
    <lineage>
        <taxon>Eukaryota</taxon>
        <taxon>Viridiplantae</taxon>
        <taxon>Streptophyta</taxon>
        <taxon>Embryophyta</taxon>
        <taxon>Tracheophyta</taxon>
        <taxon>Spermatophyta</taxon>
        <taxon>Magnoliopsida</taxon>
        <taxon>Liliopsida</taxon>
        <taxon>Poales</taxon>
        <taxon>Poaceae</taxon>
        <taxon>PACMAD clade</taxon>
        <taxon>Arundinoideae</taxon>
        <taxon>Arundineae</taxon>
        <taxon>Arundo</taxon>
    </lineage>
</organism>
<accession>A0A0A9FU85</accession>
<protein>
    <submittedName>
        <fullName evidence="1">Uncharacterized protein</fullName>
    </submittedName>
</protein>
<name>A0A0A9FU85_ARUDO</name>
<dbReference type="AlphaFoldDB" id="A0A0A9FU85"/>
<proteinExistence type="predicted"/>
<sequence>MLLCNLLLHSKMWAITQFHGQLPPSLYLTIWTYSNPH</sequence>
<reference evidence="1" key="1">
    <citation type="submission" date="2014-09" db="EMBL/GenBank/DDBJ databases">
        <authorList>
            <person name="Magalhaes I.L.F."/>
            <person name="Oliveira U."/>
            <person name="Santos F.R."/>
            <person name="Vidigal T.H.D.A."/>
            <person name="Brescovit A.D."/>
            <person name="Santos A.J."/>
        </authorList>
    </citation>
    <scope>NUCLEOTIDE SEQUENCE</scope>
    <source>
        <tissue evidence="1">Shoot tissue taken approximately 20 cm above the soil surface</tissue>
    </source>
</reference>
<evidence type="ECO:0000313" key="1">
    <source>
        <dbReference type="EMBL" id="JAE13881.1"/>
    </source>
</evidence>
<reference evidence="1" key="2">
    <citation type="journal article" date="2015" name="Data Brief">
        <title>Shoot transcriptome of the giant reed, Arundo donax.</title>
        <authorList>
            <person name="Barrero R.A."/>
            <person name="Guerrero F.D."/>
            <person name="Moolhuijzen P."/>
            <person name="Goolsby J.A."/>
            <person name="Tidwell J."/>
            <person name="Bellgard S.E."/>
            <person name="Bellgard M.I."/>
        </authorList>
    </citation>
    <scope>NUCLEOTIDE SEQUENCE</scope>
    <source>
        <tissue evidence="1">Shoot tissue taken approximately 20 cm above the soil surface</tissue>
    </source>
</reference>